<comment type="caution">
    <text evidence="2">The sequence shown here is derived from an EMBL/GenBank/DDBJ whole genome shotgun (WGS) entry which is preliminary data.</text>
</comment>
<protein>
    <submittedName>
        <fullName evidence="2">Uncharacterized protein</fullName>
    </submittedName>
</protein>
<accession>M2NQM4</accession>
<evidence type="ECO:0000313" key="2">
    <source>
        <dbReference type="EMBL" id="EMD24589.1"/>
    </source>
</evidence>
<name>M2NQM4_9PSEU</name>
<dbReference type="AlphaFoldDB" id="M2NQM4"/>
<reference evidence="2 3" key="1">
    <citation type="submission" date="2012-10" db="EMBL/GenBank/DDBJ databases">
        <title>Genome assembly of Amycolatopsis azurea DSM 43854.</title>
        <authorList>
            <person name="Khatri I."/>
            <person name="Kaur I."/>
            <person name="Subramanian S."/>
            <person name="Mayilraj S."/>
        </authorList>
    </citation>
    <scope>NUCLEOTIDE SEQUENCE [LARGE SCALE GENOMIC DNA]</scope>
    <source>
        <strain evidence="2 3">DSM 43854</strain>
    </source>
</reference>
<evidence type="ECO:0000313" key="3">
    <source>
        <dbReference type="Proteomes" id="UP000014137"/>
    </source>
</evidence>
<sequence length="118" mass="12432">MTVLPPLPGGQWTNRTHRTKANGINARGDIVGLSDNGDGQLRAVRWLAATDRPQETVPSATFETVTVPGVALETRPTSRNQSSKCGDQKPPATGRIGRGTGPPVTDPAHGGRECFGSF</sequence>
<gene>
    <name evidence="2" type="ORF">C791_5609</name>
</gene>
<organism evidence="2 3">
    <name type="scientific">Amycolatopsis azurea DSM 43854</name>
    <dbReference type="NCBI Taxonomy" id="1238180"/>
    <lineage>
        <taxon>Bacteria</taxon>
        <taxon>Bacillati</taxon>
        <taxon>Actinomycetota</taxon>
        <taxon>Actinomycetes</taxon>
        <taxon>Pseudonocardiales</taxon>
        <taxon>Pseudonocardiaceae</taxon>
        <taxon>Amycolatopsis</taxon>
    </lineage>
</organism>
<dbReference type="EMBL" id="ANMG01000055">
    <property type="protein sequence ID" value="EMD24589.1"/>
    <property type="molecule type" value="Genomic_DNA"/>
</dbReference>
<feature type="region of interest" description="Disordered" evidence="1">
    <location>
        <begin position="69"/>
        <end position="118"/>
    </location>
</feature>
<feature type="compositionally biased region" description="Polar residues" evidence="1">
    <location>
        <begin position="75"/>
        <end position="85"/>
    </location>
</feature>
<dbReference type="PATRIC" id="fig|1238180.3.peg.5525"/>
<proteinExistence type="predicted"/>
<evidence type="ECO:0000256" key="1">
    <source>
        <dbReference type="SAM" id="MobiDB-lite"/>
    </source>
</evidence>
<dbReference type="Proteomes" id="UP000014137">
    <property type="component" value="Unassembled WGS sequence"/>
</dbReference>